<dbReference type="Gene3D" id="2.160.20.60">
    <property type="entry name" value="Glutamate synthase, alpha subunit, C-terminal domain"/>
    <property type="match status" value="2"/>
</dbReference>
<organism evidence="4 5">
    <name type="scientific">Methanospirillum stamsii</name>
    <dbReference type="NCBI Taxonomy" id="1277351"/>
    <lineage>
        <taxon>Archaea</taxon>
        <taxon>Methanobacteriati</taxon>
        <taxon>Methanobacteriota</taxon>
        <taxon>Stenosarchaea group</taxon>
        <taxon>Methanomicrobia</taxon>
        <taxon>Methanomicrobiales</taxon>
        <taxon>Methanospirillaceae</taxon>
        <taxon>Methanospirillum</taxon>
    </lineage>
</organism>
<dbReference type="SUPFAM" id="SSF69336">
    <property type="entry name" value="Alpha subunit of glutamate synthase, C-terminal domain"/>
    <property type="match status" value="1"/>
</dbReference>
<protein>
    <recommendedName>
        <fullName evidence="2">formylmethanofuran dehydrogenase</fullName>
        <ecNumber evidence="2">1.2.7.12</ecNumber>
    </recommendedName>
</protein>
<name>A0A2V2N3R9_9EURY</name>
<dbReference type="OrthoDB" id="106216at2157"/>
<comment type="catalytic activity">
    <reaction evidence="3">
        <text>N-formylmethanofuran + 2 oxidized [2Fe-2S]-[ferredoxin] + H2O = methanofuran + 2 reduced [2Fe-2S]-[ferredoxin] + CO2 + H(+)</text>
        <dbReference type="Rhea" id="RHEA:19841"/>
        <dbReference type="Rhea" id="RHEA-COMP:10000"/>
        <dbReference type="Rhea" id="RHEA-COMP:10001"/>
        <dbReference type="ChEBI" id="CHEBI:15377"/>
        <dbReference type="ChEBI" id="CHEBI:15378"/>
        <dbReference type="ChEBI" id="CHEBI:16526"/>
        <dbReference type="ChEBI" id="CHEBI:33737"/>
        <dbReference type="ChEBI" id="CHEBI:33738"/>
        <dbReference type="ChEBI" id="CHEBI:57727"/>
        <dbReference type="ChEBI" id="CHEBI:58151"/>
        <dbReference type="EC" id="1.2.7.12"/>
    </reaction>
</comment>
<dbReference type="AlphaFoldDB" id="A0A2V2N3R9"/>
<comment type="pathway">
    <text evidence="1">One-carbon metabolism; methanogenesis from CO(2); 5,10-methenyl-5,6,7,8-tetrahydromethanopterin from CO(2): step 1/3.</text>
</comment>
<evidence type="ECO:0000313" key="4">
    <source>
        <dbReference type="EMBL" id="PWR71168.1"/>
    </source>
</evidence>
<dbReference type="PANTHER" id="PTHR39673:SF5">
    <property type="entry name" value="TUNGSTEN-CONTAINING FORMYLMETHANOFURAN DEHYDROGENASE 2 SUBUNIT C"/>
    <property type="match status" value="1"/>
</dbReference>
<dbReference type="GeneID" id="97608456"/>
<evidence type="ECO:0000256" key="2">
    <source>
        <dbReference type="ARBA" id="ARBA00012692"/>
    </source>
</evidence>
<dbReference type="InterPro" id="IPR017550">
    <property type="entry name" value="Formylmethanofuran_DH_suC"/>
</dbReference>
<dbReference type="EMBL" id="QGMZ01000035">
    <property type="protein sequence ID" value="PWR71168.1"/>
    <property type="molecule type" value="Genomic_DNA"/>
</dbReference>
<sequence>METVKMTLVQQPELFLECYSVTPDKFAGKSLAEIADLPAHEGKVQWKLGDFFKFEGKSGATAADTKIVVNGDVRRMKRFGQQMTDGEIVINSDADMYIGGWMRGGKITVKGNADSFLGIAMEGGEILIEGDAQNHVGSAYRGDWRGMSGGLIRVKGKAGNDIGTAMTGGTIIIEGDVFIHVLTHAEGGTVIIKGDVEGRVGGQLVKGDAYIFGNLLYPLPGYKMIGTVEKEVDGATYTFDQYIGDLGERKMTKKGEIIYGNIYLKK</sequence>
<evidence type="ECO:0000256" key="1">
    <source>
        <dbReference type="ARBA" id="ARBA00004830"/>
    </source>
</evidence>
<comment type="caution">
    <text evidence="4">The sequence shown here is derived from an EMBL/GenBank/DDBJ whole genome shotgun (WGS) entry which is preliminary data.</text>
</comment>
<proteinExistence type="predicted"/>
<dbReference type="NCBIfam" id="TIGR03122">
    <property type="entry name" value="one_C_dehyd_C"/>
    <property type="match status" value="1"/>
</dbReference>
<dbReference type="EC" id="1.2.7.12" evidence="2"/>
<dbReference type="InterPro" id="IPR036485">
    <property type="entry name" value="Glu_synth_asu_C_sf"/>
</dbReference>
<dbReference type="RefSeq" id="WP_109941741.1">
    <property type="nucleotide sequence ID" value="NZ_CP176366.1"/>
</dbReference>
<dbReference type="GO" id="GO:0019386">
    <property type="term" value="P:methanogenesis, from carbon dioxide"/>
    <property type="evidence" value="ECO:0007669"/>
    <property type="project" value="UniProtKB-UniPathway"/>
</dbReference>
<evidence type="ECO:0000313" key="5">
    <source>
        <dbReference type="Proteomes" id="UP000245934"/>
    </source>
</evidence>
<dbReference type="Proteomes" id="UP000245934">
    <property type="component" value="Unassembled WGS sequence"/>
</dbReference>
<dbReference type="PANTHER" id="PTHR39673">
    <property type="entry name" value="TUNGSTEN FORMYLMETHANOFURAN DEHYDROGENASE, SUBUNIT C (FWDC)"/>
    <property type="match status" value="1"/>
</dbReference>
<dbReference type="UniPathway" id="UPA00640">
    <property type="reaction ID" value="UER00692"/>
</dbReference>
<reference evidence="4 5" key="1">
    <citation type="submission" date="2018-05" db="EMBL/GenBank/DDBJ databases">
        <title>Draft genome of Methanospirillum stamsii Pt1.</title>
        <authorList>
            <person name="Dueholm M.S."/>
            <person name="Nielsen P.H."/>
            <person name="Bakmann L.F."/>
            <person name="Otzen D.E."/>
        </authorList>
    </citation>
    <scope>NUCLEOTIDE SEQUENCE [LARGE SCALE GENOMIC DNA]</scope>
    <source>
        <strain evidence="4 5">Pt1</strain>
    </source>
</reference>
<evidence type="ECO:0000256" key="3">
    <source>
        <dbReference type="ARBA" id="ARBA00048228"/>
    </source>
</evidence>
<gene>
    <name evidence="4" type="ORF">DLD82_13935</name>
</gene>
<keyword evidence="5" id="KW-1185">Reference proteome</keyword>
<dbReference type="GO" id="GO:0018493">
    <property type="term" value="F:formylmethanofuran dehydrogenase activity"/>
    <property type="evidence" value="ECO:0007669"/>
    <property type="project" value="UniProtKB-EC"/>
</dbReference>
<dbReference type="GO" id="GO:0046914">
    <property type="term" value="F:transition metal ion binding"/>
    <property type="evidence" value="ECO:0007669"/>
    <property type="project" value="InterPro"/>
</dbReference>
<accession>A0A2V2N3R9</accession>